<organism evidence="3 4">
    <name type="scientific">Diaporthe vaccinii</name>
    <dbReference type="NCBI Taxonomy" id="105482"/>
    <lineage>
        <taxon>Eukaryota</taxon>
        <taxon>Fungi</taxon>
        <taxon>Dikarya</taxon>
        <taxon>Ascomycota</taxon>
        <taxon>Pezizomycotina</taxon>
        <taxon>Sordariomycetes</taxon>
        <taxon>Sordariomycetidae</taxon>
        <taxon>Diaporthales</taxon>
        <taxon>Diaporthaceae</taxon>
        <taxon>Diaporthe</taxon>
        <taxon>Diaporthe eres species complex</taxon>
    </lineage>
</organism>
<dbReference type="InterPro" id="IPR029063">
    <property type="entry name" value="SAM-dependent_MTases_sf"/>
</dbReference>
<reference evidence="3 4" key="1">
    <citation type="submission" date="2024-03" db="EMBL/GenBank/DDBJ databases">
        <title>A high-quality draft genome sequence of Diaporthe vaccinii, a causative agent of upright dieback and viscid rot disease in cranberry plants.</title>
        <authorList>
            <person name="Sarrasin M."/>
            <person name="Lang B.F."/>
            <person name="Burger G."/>
        </authorList>
    </citation>
    <scope>NUCLEOTIDE SEQUENCE [LARGE SCALE GENOMIC DNA]</scope>
    <source>
        <strain evidence="3 4">IS7</strain>
    </source>
</reference>
<dbReference type="EMBL" id="JBAWTH010000053">
    <property type="protein sequence ID" value="KAL2281981.1"/>
    <property type="molecule type" value="Genomic_DNA"/>
</dbReference>
<evidence type="ECO:0000313" key="3">
    <source>
        <dbReference type="EMBL" id="KAL2281981.1"/>
    </source>
</evidence>
<accession>A0ABR4EI56</accession>
<dbReference type="PANTHER" id="PTHR43591">
    <property type="entry name" value="METHYLTRANSFERASE"/>
    <property type="match status" value="1"/>
</dbReference>
<protein>
    <recommendedName>
        <fullName evidence="2">Methyltransferase type 12 domain-containing protein</fullName>
    </recommendedName>
</protein>
<dbReference type="InterPro" id="IPR013217">
    <property type="entry name" value="Methyltransf_12"/>
</dbReference>
<dbReference type="CDD" id="cd02440">
    <property type="entry name" value="AdoMet_MTases"/>
    <property type="match status" value="1"/>
</dbReference>
<keyword evidence="4" id="KW-1185">Reference proteome</keyword>
<dbReference type="SUPFAM" id="SSF53335">
    <property type="entry name" value="S-adenosyl-L-methionine-dependent methyltransferases"/>
    <property type="match status" value="1"/>
</dbReference>
<feature type="domain" description="Methyltransferase type 12" evidence="2">
    <location>
        <begin position="71"/>
        <end position="162"/>
    </location>
</feature>
<dbReference type="Proteomes" id="UP001600888">
    <property type="component" value="Unassembled WGS sequence"/>
</dbReference>
<evidence type="ECO:0000259" key="2">
    <source>
        <dbReference type="Pfam" id="PF08242"/>
    </source>
</evidence>
<proteinExistence type="inferred from homology"/>
<evidence type="ECO:0000313" key="4">
    <source>
        <dbReference type="Proteomes" id="UP001600888"/>
    </source>
</evidence>
<comment type="caution">
    <text evidence="3">The sequence shown here is derived from an EMBL/GenBank/DDBJ whole genome shotgun (WGS) entry which is preliminary data.</text>
</comment>
<dbReference type="PANTHER" id="PTHR43591:SF50">
    <property type="entry name" value="METHYLTRANSFERASE DOMAIN-CONTAINING PROTEIN-RELATED"/>
    <property type="match status" value="1"/>
</dbReference>
<gene>
    <name evidence="3" type="ORF">FJTKL_11239</name>
</gene>
<comment type="similarity">
    <text evidence="1">Belongs to the methyltransferase superfamily. LaeA methyltransferase family.</text>
</comment>
<name>A0ABR4EI56_9PEZI</name>
<sequence>MPAHPNCSASYLQATPAQQNNMADAYALNMGRNATEAQRLDEQFQLVTKNIGYLLHPEVTATLPTNPQIADVGTGTGIFLQCVQETFPDAVLHGFDISAALFPSPALPGITMQTLDVKQPIPEELWGKYDLVHIRLLAAAMLADEWAPVVRNVAKMLKPGGWMQWEECDFAGVKHLRGAQGSRVNTARRLGRAFRDGLLERFEHGWNTLPDDMYAAGLASIVHDFVSSDRLPETRERVTANGMRAILSWARLMTSRGAPGSLSVEELDKAEKEAYEDIKSGCYVRFDIHIACGRMPES</sequence>
<dbReference type="Pfam" id="PF08242">
    <property type="entry name" value="Methyltransf_12"/>
    <property type="match status" value="1"/>
</dbReference>
<evidence type="ECO:0000256" key="1">
    <source>
        <dbReference type="ARBA" id="ARBA00038158"/>
    </source>
</evidence>
<dbReference type="Gene3D" id="3.40.50.150">
    <property type="entry name" value="Vaccinia Virus protein VP39"/>
    <property type="match status" value="1"/>
</dbReference>